<keyword evidence="2" id="KW-1185">Reference proteome</keyword>
<dbReference type="AlphaFoldDB" id="A0A3A9ZE79"/>
<proteinExistence type="predicted"/>
<accession>A0A3A9ZE79</accession>
<organism evidence="1 2">
    <name type="scientific">Streptomyces hoynatensis</name>
    <dbReference type="NCBI Taxonomy" id="1141874"/>
    <lineage>
        <taxon>Bacteria</taxon>
        <taxon>Bacillati</taxon>
        <taxon>Actinomycetota</taxon>
        <taxon>Actinomycetes</taxon>
        <taxon>Kitasatosporales</taxon>
        <taxon>Streptomycetaceae</taxon>
        <taxon>Streptomyces</taxon>
    </lineage>
</organism>
<evidence type="ECO:0000313" key="2">
    <source>
        <dbReference type="Proteomes" id="UP000272474"/>
    </source>
</evidence>
<sequence>MEHMGDVRVSVTGGFPPAAFVGALTDFGQDRAKVWGNSTGRVVVHDRGDSWADVTEGTRASGIWQRYRYEWSPEEVRLDVTDSNAFGAGSYWLYRLTAEADGARTRIDLHIHRVPTTFVGRLFEPLLRLFGGFYFGRDLRRSVRRVEQLSAEKDVR</sequence>
<protein>
    <recommendedName>
        <fullName evidence="3">SRPBCC family protein</fullName>
    </recommendedName>
</protein>
<reference evidence="1 2" key="1">
    <citation type="journal article" date="2014" name="Int. J. Syst. Evol. Microbiol.">
        <title>Streptomyces hoynatensis sp. nov., isolated from deep marine sediment.</title>
        <authorList>
            <person name="Veyisoglu A."/>
            <person name="Sahin N."/>
        </authorList>
    </citation>
    <scope>NUCLEOTIDE SEQUENCE [LARGE SCALE GENOMIC DNA]</scope>
    <source>
        <strain evidence="1 2">KCTC 29097</strain>
    </source>
</reference>
<dbReference type="EMBL" id="RBAL01000002">
    <property type="protein sequence ID" value="RKN45557.1"/>
    <property type="molecule type" value="Genomic_DNA"/>
</dbReference>
<gene>
    <name evidence="1" type="ORF">D7294_03485</name>
</gene>
<dbReference type="OrthoDB" id="3290460at2"/>
<evidence type="ECO:0000313" key="1">
    <source>
        <dbReference type="EMBL" id="RKN45557.1"/>
    </source>
</evidence>
<evidence type="ECO:0008006" key="3">
    <source>
        <dbReference type="Google" id="ProtNLM"/>
    </source>
</evidence>
<dbReference type="RefSeq" id="WP_120675380.1">
    <property type="nucleotide sequence ID" value="NZ_RBAL01000002.1"/>
</dbReference>
<name>A0A3A9ZE79_9ACTN</name>
<dbReference type="Proteomes" id="UP000272474">
    <property type="component" value="Unassembled WGS sequence"/>
</dbReference>
<comment type="caution">
    <text evidence="1">The sequence shown here is derived from an EMBL/GenBank/DDBJ whole genome shotgun (WGS) entry which is preliminary data.</text>
</comment>
<dbReference type="SUPFAM" id="SSF55961">
    <property type="entry name" value="Bet v1-like"/>
    <property type="match status" value="1"/>
</dbReference>